<dbReference type="InterPro" id="IPR013785">
    <property type="entry name" value="Aldolase_TIM"/>
</dbReference>
<dbReference type="PROSITE" id="PS00557">
    <property type="entry name" value="FMN_HYDROXY_ACID_DH_1"/>
    <property type="match status" value="1"/>
</dbReference>
<reference evidence="9 10" key="1">
    <citation type="submission" date="2019-02" db="EMBL/GenBank/DDBJ databases">
        <title>Genomic Encyclopedia of Type Strains, Phase IV (KMG-IV): sequencing the most valuable type-strain genomes for metagenomic binning, comparative biology and taxonomic classification.</title>
        <authorList>
            <person name="Goeker M."/>
        </authorList>
    </citation>
    <scope>NUCLEOTIDE SEQUENCE [LARGE SCALE GENOMIC DNA]</scope>
    <source>
        <strain evidence="9 10">DSM 45622</strain>
    </source>
</reference>
<dbReference type="AlphaFoldDB" id="A0A4Q7NPZ3"/>
<dbReference type="CDD" id="cd02809">
    <property type="entry name" value="alpha_hydroxyacid_oxid_FMN"/>
    <property type="match status" value="1"/>
</dbReference>
<proteinExistence type="inferred from homology"/>
<keyword evidence="4" id="KW-0560">Oxidoreductase</keyword>
<dbReference type="InterPro" id="IPR008259">
    <property type="entry name" value="FMN_hydac_DH_AS"/>
</dbReference>
<dbReference type="Proteomes" id="UP000293638">
    <property type="component" value="Unassembled WGS sequence"/>
</dbReference>
<dbReference type="SUPFAM" id="SSF51395">
    <property type="entry name" value="FMN-linked oxidoreductases"/>
    <property type="match status" value="1"/>
</dbReference>
<comment type="similarity">
    <text evidence="5">Belongs to the FMN-dependent alpha-hydroxy acid dehydrogenase family.</text>
</comment>
<evidence type="ECO:0000313" key="10">
    <source>
        <dbReference type="Proteomes" id="UP000293638"/>
    </source>
</evidence>
<feature type="binding site" evidence="7">
    <location>
        <position position="24"/>
    </location>
    <ligand>
        <name>glyoxylate</name>
        <dbReference type="ChEBI" id="CHEBI:36655"/>
    </ligand>
</feature>
<feature type="binding site" evidence="7">
    <location>
        <begin position="299"/>
        <end position="300"/>
    </location>
    <ligand>
        <name>FMN</name>
        <dbReference type="ChEBI" id="CHEBI:58210"/>
    </ligand>
</feature>
<dbReference type="RefSeq" id="WP_231116380.1">
    <property type="nucleotide sequence ID" value="NZ_SGXD01000003.1"/>
</dbReference>
<evidence type="ECO:0000256" key="7">
    <source>
        <dbReference type="PIRSR" id="PIRSR000138-2"/>
    </source>
</evidence>
<keyword evidence="10" id="KW-1185">Reference proteome</keyword>
<evidence type="ECO:0000256" key="4">
    <source>
        <dbReference type="ARBA" id="ARBA00023002"/>
    </source>
</evidence>
<keyword evidence="2 7" id="KW-0285">Flavoprotein</keyword>
<dbReference type="FunFam" id="3.20.20.70:FF:000029">
    <property type="entry name" value="L-lactate dehydrogenase"/>
    <property type="match status" value="1"/>
</dbReference>
<name>A0A4Q7NPZ3_9ACTN</name>
<dbReference type="Pfam" id="PF01070">
    <property type="entry name" value="FMN_dh"/>
    <property type="match status" value="1"/>
</dbReference>
<evidence type="ECO:0000256" key="3">
    <source>
        <dbReference type="ARBA" id="ARBA00022643"/>
    </source>
</evidence>
<feature type="binding site" evidence="7">
    <location>
        <begin position="77"/>
        <end position="79"/>
    </location>
    <ligand>
        <name>FMN</name>
        <dbReference type="ChEBI" id="CHEBI:58210"/>
    </ligand>
</feature>
<feature type="binding site" evidence="7">
    <location>
        <position position="106"/>
    </location>
    <ligand>
        <name>FMN</name>
        <dbReference type="ChEBI" id="CHEBI:58210"/>
    </ligand>
</feature>
<feature type="binding site" evidence="7">
    <location>
        <position position="245"/>
    </location>
    <ligand>
        <name>glyoxylate</name>
        <dbReference type="ChEBI" id="CHEBI:36655"/>
    </ligand>
</feature>
<feature type="binding site" evidence="7">
    <location>
        <position position="221"/>
    </location>
    <ligand>
        <name>FMN</name>
        <dbReference type="ChEBI" id="CHEBI:58210"/>
    </ligand>
</feature>
<feature type="active site" description="Proton acceptor" evidence="6">
    <location>
        <position position="245"/>
    </location>
</feature>
<dbReference type="GO" id="GO:0010181">
    <property type="term" value="F:FMN binding"/>
    <property type="evidence" value="ECO:0007669"/>
    <property type="project" value="InterPro"/>
</dbReference>
<evidence type="ECO:0000259" key="8">
    <source>
        <dbReference type="PROSITE" id="PS51349"/>
    </source>
</evidence>
<keyword evidence="3 7" id="KW-0288">FMN</keyword>
<comment type="caution">
    <text evidence="9">The sequence shown here is derived from an EMBL/GenBank/DDBJ whole genome shotgun (WGS) entry which is preliminary data.</text>
</comment>
<accession>A0A4Q7NPZ3</accession>
<evidence type="ECO:0000256" key="5">
    <source>
        <dbReference type="ARBA" id="ARBA00024042"/>
    </source>
</evidence>
<dbReference type="InterPro" id="IPR037396">
    <property type="entry name" value="FMN_HAD"/>
</dbReference>
<evidence type="ECO:0000313" key="9">
    <source>
        <dbReference type="EMBL" id="RZS87395.1"/>
    </source>
</evidence>
<dbReference type="EMBL" id="SGXD01000003">
    <property type="protein sequence ID" value="RZS87395.1"/>
    <property type="molecule type" value="Genomic_DNA"/>
</dbReference>
<organism evidence="9 10">
    <name type="scientific">Motilibacter rhizosphaerae</name>
    <dbReference type="NCBI Taxonomy" id="598652"/>
    <lineage>
        <taxon>Bacteria</taxon>
        <taxon>Bacillati</taxon>
        <taxon>Actinomycetota</taxon>
        <taxon>Actinomycetes</taxon>
        <taxon>Motilibacterales</taxon>
        <taxon>Motilibacteraceae</taxon>
        <taxon>Motilibacter</taxon>
    </lineage>
</organism>
<feature type="domain" description="FMN hydroxy acid dehydrogenase" evidence="8">
    <location>
        <begin position="1"/>
        <end position="347"/>
    </location>
</feature>
<feature type="binding site" evidence="7">
    <location>
        <position position="128"/>
    </location>
    <ligand>
        <name>FMN</name>
        <dbReference type="ChEBI" id="CHEBI:58210"/>
    </ligand>
</feature>
<feature type="binding site" evidence="7">
    <location>
        <position position="156"/>
    </location>
    <ligand>
        <name>FMN</name>
        <dbReference type="ChEBI" id="CHEBI:58210"/>
    </ligand>
</feature>
<gene>
    <name evidence="9" type="ORF">EV189_2823</name>
</gene>
<feature type="binding site" evidence="7">
    <location>
        <position position="130"/>
    </location>
    <ligand>
        <name>FMN</name>
        <dbReference type="ChEBI" id="CHEBI:58210"/>
    </ligand>
</feature>
<evidence type="ECO:0000256" key="6">
    <source>
        <dbReference type="PIRSR" id="PIRSR000138-1"/>
    </source>
</evidence>
<dbReference type="PANTHER" id="PTHR10578:SF107">
    <property type="entry name" value="2-HYDROXYACID OXIDASE 1"/>
    <property type="match status" value="1"/>
</dbReference>
<dbReference type="InterPro" id="IPR012133">
    <property type="entry name" value="Alpha-hydoxy_acid_DH_FMN"/>
</dbReference>
<evidence type="ECO:0000256" key="2">
    <source>
        <dbReference type="ARBA" id="ARBA00022630"/>
    </source>
</evidence>
<dbReference type="GO" id="GO:0016614">
    <property type="term" value="F:oxidoreductase activity, acting on CH-OH group of donors"/>
    <property type="evidence" value="ECO:0007669"/>
    <property type="project" value="UniProtKB-ARBA"/>
</dbReference>
<feature type="binding site" evidence="7">
    <location>
        <position position="243"/>
    </location>
    <ligand>
        <name>FMN</name>
        <dbReference type="ChEBI" id="CHEBI:58210"/>
    </ligand>
</feature>
<dbReference type="InterPro" id="IPR000262">
    <property type="entry name" value="FMN-dep_DH"/>
</dbReference>
<evidence type="ECO:0000256" key="1">
    <source>
        <dbReference type="ARBA" id="ARBA00001917"/>
    </source>
</evidence>
<protein>
    <submittedName>
        <fullName evidence="9">4-hydroxymandelate oxidase</fullName>
    </submittedName>
</protein>
<dbReference type="PROSITE" id="PS51349">
    <property type="entry name" value="FMN_HYDROXY_ACID_DH_2"/>
    <property type="match status" value="1"/>
</dbReference>
<feature type="binding site" evidence="7">
    <location>
        <position position="248"/>
    </location>
    <ligand>
        <name>glyoxylate</name>
        <dbReference type="ChEBI" id="CHEBI:36655"/>
    </ligand>
</feature>
<dbReference type="PANTHER" id="PTHR10578">
    <property type="entry name" value="S -2-HYDROXY-ACID OXIDASE-RELATED"/>
    <property type="match status" value="1"/>
</dbReference>
<dbReference type="PIRSF" id="PIRSF000138">
    <property type="entry name" value="Al-hdrx_acd_dh"/>
    <property type="match status" value="1"/>
</dbReference>
<comment type="cofactor">
    <cofactor evidence="1">
        <name>FMN</name>
        <dbReference type="ChEBI" id="CHEBI:58210"/>
    </cofactor>
</comment>
<dbReference type="Gene3D" id="3.20.20.70">
    <property type="entry name" value="Aldolase class I"/>
    <property type="match status" value="1"/>
</dbReference>
<sequence>MTLRVLARQEAQAELALPRSTYDYYAGGSGEEITLESNLAGWRGYRLRPRVLRDVAEVDTSTEVLGTRLAAPVVVAPSALHGLAHPDGEVATAAGTADSGSLLCLSTRSSVPLEEVAAAGSGADWWFQVYVMRDRELTEGLVRRAAAHGAKALVLTGDTPYVGLKKRTTEGLSVGSLHLANLAQHVAGGVVDQRATEQDPGIGLDVIGWLHEVSGLPVVVKGVLRGDDARDCVSAGAGGVLVSNHGGRQLDRAVPTALALPEVVEAVGAEVPVLVDGGVRTGVDALVALGLGASAVLLGRPVLWALAAAGRAGVTQCLDAVRADLAHVMALAGARSVAELPEGLVTR</sequence>
<feature type="binding site" evidence="7">
    <location>
        <begin position="276"/>
        <end position="280"/>
    </location>
    <ligand>
        <name>FMN</name>
        <dbReference type="ChEBI" id="CHEBI:58210"/>
    </ligand>
</feature>